<feature type="domain" description="Nse4/EID protein Nse3/MAGE-binding" evidence="10">
    <location>
        <begin position="76"/>
        <end position="131"/>
    </location>
</feature>
<reference evidence="11 12" key="1">
    <citation type="journal article" date="2016" name="Mol. Biol. Evol.">
        <title>Comparative Genomics of Early-Diverging Mushroom-Forming Fungi Provides Insights into the Origins of Lignocellulose Decay Capabilities.</title>
        <authorList>
            <person name="Nagy L.G."/>
            <person name="Riley R."/>
            <person name="Tritt A."/>
            <person name="Adam C."/>
            <person name="Daum C."/>
            <person name="Floudas D."/>
            <person name="Sun H."/>
            <person name="Yadav J.S."/>
            <person name="Pangilinan J."/>
            <person name="Larsson K.H."/>
            <person name="Matsuura K."/>
            <person name="Barry K."/>
            <person name="Labutti K."/>
            <person name="Kuo R."/>
            <person name="Ohm R.A."/>
            <person name="Bhattacharya S.S."/>
            <person name="Shirouzu T."/>
            <person name="Yoshinaga Y."/>
            <person name="Martin F.M."/>
            <person name="Grigoriev I.V."/>
            <person name="Hibbett D.S."/>
        </authorList>
    </citation>
    <scope>NUCLEOTIDE SEQUENCE [LARGE SCALE GENOMIC DNA]</scope>
    <source>
        <strain evidence="11 12">L-15889</strain>
    </source>
</reference>
<evidence type="ECO:0000256" key="5">
    <source>
        <dbReference type="ARBA" id="ARBA00023204"/>
    </source>
</evidence>
<accession>A0A165NZP0</accession>
<evidence type="ECO:0000313" key="11">
    <source>
        <dbReference type="EMBL" id="KZT67578.1"/>
    </source>
</evidence>
<keyword evidence="5 7" id="KW-0234">DNA repair</keyword>
<dbReference type="Pfam" id="PF08743">
    <property type="entry name" value="Nse4_C"/>
    <property type="match status" value="1"/>
</dbReference>
<dbReference type="InterPro" id="IPR029225">
    <property type="entry name" value="Nse4_Nse3-bd"/>
</dbReference>
<comment type="subunit">
    <text evidence="7">Component of the SMC5-SMC6 complex.</text>
</comment>
<keyword evidence="12" id="KW-1185">Reference proteome</keyword>
<evidence type="ECO:0000256" key="6">
    <source>
        <dbReference type="ARBA" id="ARBA00023242"/>
    </source>
</evidence>
<proteinExistence type="inferred from homology"/>
<comment type="function">
    <text evidence="7">Component of the SMC5-SMC6 complex, that promotes sister chromatid alignment after DNA damage and facilitates double-stranded DNA breaks (DSBs) repair via homologous recombination between sister chromatids.</text>
</comment>
<evidence type="ECO:0000256" key="1">
    <source>
        <dbReference type="ARBA" id="ARBA00004123"/>
    </source>
</evidence>
<feature type="compositionally biased region" description="Basic and acidic residues" evidence="8">
    <location>
        <begin position="180"/>
        <end position="205"/>
    </location>
</feature>
<dbReference type="AlphaFoldDB" id="A0A165NZP0"/>
<dbReference type="GO" id="GO:0030915">
    <property type="term" value="C:Smc5-Smc6 complex"/>
    <property type="evidence" value="ECO:0007669"/>
    <property type="project" value="UniProtKB-UniRule"/>
</dbReference>
<evidence type="ECO:0000256" key="3">
    <source>
        <dbReference type="ARBA" id="ARBA00022763"/>
    </source>
</evidence>
<dbReference type="GO" id="GO:0006281">
    <property type="term" value="P:DNA repair"/>
    <property type="evidence" value="ECO:0007669"/>
    <property type="project" value="UniProtKB-UniRule"/>
</dbReference>
<feature type="region of interest" description="Disordered" evidence="8">
    <location>
        <begin position="177"/>
        <end position="205"/>
    </location>
</feature>
<dbReference type="EMBL" id="KV429075">
    <property type="protein sequence ID" value="KZT67578.1"/>
    <property type="molecule type" value="Genomic_DNA"/>
</dbReference>
<keyword evidence="3 7" id="KW-0227">DNA damage</keyword>
<dbReference type="Proteomes" id="UP000076727">
    <property type="component" value="Unassembled WGS sequence"/>
</dbReference>
<dbReference type="PANTHER" id="PTHR16140:SF0">
    <property type="entry name" value="NON-STRUCTURAL MAINTENANCE OF CHROMOSOMES ELEMENT 4"/>
    <property type="match status" value="1"/>
</dbReference>
<dbReference type="OrthoDB" id="361242at2759"/>
<dbReference type="GO" id="GO:0005634">
    <property type="term" value="C:nucleus"/>
    <property type="evidence" value="ECO:0007669"/>
    <property type="project" value="UniProtKB-SubCell"/>
</dbReference>
<comment type="similarity">
    <text evidence="2 7">Belongs to the NSE4 family.</text>
</comment>
<dbReference type="GO" id="GO:0006310">
    <property type="term" value="P:DNA recombination"/>
    <property type="evidence" value="ECO:0007669"/>
    <property type="project" value="UniProtKB-UniRule"/>
</dbReference>
<evidence type="ECO:0000259" key="10">
    <source>
        <dbReference type="Pfam" id="PF15412"/>
    </source>
</evidence>
<evidence type="ECO:0000256" key="7">
    <source>
        <dbReference type="RuleBase" id="RU365071"/>
    </source>
</evidence>
<protein>
    <recommendedName>
        <fullName evidence="7">Non-structural maintenance of chromosomes element 4</fullName>
    </recommendedName>
</protein>
<sequence length="324" mass="37021">MARDSLNSQNDNIYDPDQDPEEKRNLRRQYRSLYKSTTEDLQDHAKDLTAEQLVEKVKQSDSLFDRVKGTAEATLDSNFLLAATQMGAAKARAMKAGAGAFDVDDFVSRLVTFMSRNQGVAVPEDLDSDNEQDYSGEPLDYARIGRRTLAKSRRIPVMDFMLGPLSIEQKKRAVAKRATLQKDEREKKKPQEITESDITRSENETTKNVATLERILQQQVGKTNLFRLIINPNDFGQSVENLFYLSFLIRDGKCALEFEHGQPVIYVSEQPSEEDYAAGLRKQQMVMEFDMATWRRAIEVFDIQEAMVPQRPKSIMRIGGKWYG</sequence>
<evidence type="ECO:0000256" key="2">
    <source>
        <dbReference type="ARBA" id="ARBA00008997"/>
    </source>
</evidence>
<dbReference type="STRING" id="1314783.A0A165NZP0"/>
<dbReference type="InterPro" id="IPR014854">
    <property type="entry name" value="Nse4_C"/>
</dbReference>
<dbReference type="Pfam" id="PF15412">
    <property type="entry name" value="Nse4-Nse3_bdg"/>
    <property type="match status" value="1"/>
</dbReference>
<comment type="subcellular location">
    <subcellularLocation>
        <location evidence="1 7">Nucleus</location>
    </subcellularLocation>
</comment>
<evidence type="ECO:0000313" key="12">
    <source>
        <dbReference type="Proteomes" id="UP000076727"/>
    </source>
</evidence>
<evidence type="ECO:0000256" key="4">
    <source>
        <dbReference type="ARBA" id="ARBA00023172"/>
    </source>
</evidence>
<evidence type="ECO:0000259" key="9">
    <source>
        <dbReference type="Pfam" id="PF08743"/>
    </source>
</evidence>
<name>A0A165NZP0_9APHY</name>
<feature type="region of interest" description="Disordered" evidence="8">
    <location>
        <begin position="1"/>
        <end position="25"/>
    </location>
</feature>
<dbReference type="PANTHER" id="PTHR16140">
    <property type="entry name" value="NON-STRUCTURAL MAINTENANCE OF CHROMOSOMES ELEMENT 4"/>
    <property type="match status" value="1"/>
</dbReference>
<gene>
    <name evidence="11" type="ORF">DAEQUDRAFT_694011</name>
</gene>
<keyword evidence="6 7" id="KW-0539">Nucleus</keyword>
<feature type="compositionally biased region" description="Polar residues" evidence="8">
    <location>
        <begin position="1"/>
        <end position="12"/>
    </location>
</feature>
<dbReference type="InterPro" id="IPR027786">
    <property type="entry name" value="Nse4/EID"/>
</dbReference>
<keyword evidence="4 7" id="KW-0233">DNA recombination</keyword>
<organism evidence="11 12">
    <name type="scientific">Daedalea quercina L-15889</name>
    <dbReference type="NCBI Taxonomy" id="1314783"/>
    <lineage>
        <taxon>Eukaryota</taxon>
        <taxon>Fungi</taxon>
        <taxon>Dikarya</taxon>
        <taxon>Basidiomycota</taxon>
        <taxon>Agaricomycotina</taxon>
        <taxon>Agaricomycetes</taxon>
        <taxon>Polyporales</taxon>
        <taxon>Fomitopsis</taxon>
    </lineage>
</organism>
<evidence type="ECO:0000256" key="8">
    <source>
        <dbReference type="SAM" id="MobiDB-lite"/>
    </source>
</evidence>
<feature type="domain" description="Non-structural maintenance of chromosome element 4 C-terminal" evidence="9">
    <location>
        <begin position="223"/>
        <end position="307"/>
    </location>
</feature>